<dbReference type="PANTHER" id="PTHR42718">
    <property type="entry name" value="MAJOR FACILITATOR SUPERFAMILY MULTIDRUG TRANSPORTER MFSC"/>
    <property type="match status" value="1"/>
</dbReference>
<dbReference type="PROSITE" id="PS50850">
    <property type="entry name" value="MFS"/>
    <property type="match status" value="1"/>
</dbReference>
<feature type="transmembrane region" description="Helical" evidence="8">
    <location>
        <begin position="118"/>
        <end position="135"/>
    </location>
</feature>
<feature type="transmembrane region" description="Helical" evidence="8">
    <location>
        <begin position="435"/>
        <end position="456"/>
    </location>
</feature>
<gene>
    <name evidence="10" type="primary">yebQ</name>
    <name evidence="10" type="ORF">GCD22_01763</name>
</gene>
<keyword evidence="4" id="KW-1003">Cell membrane</keyword>
<dbReference type="RefSeq" id="WP_153940646.1">
    <property type="nucleotide sequence ID" value="NZ_CP045571.1"/>
</dbReference>
<evidence type="ECO:0000256" key="1">
    <source>
        <dbReference type="ARBA" id="ARBA00004651"/>
    </source>
</evidence>
<comment type="subcellular location">
    <subcellularLocation>
        <location evidence="1">Cell membrane</location>
        <topology evidence="1">Multi-pass membrane protein</topology>
    </subcellularLocation>
</comment>
<feature type="transmembrane region" description="Helical" evidence="8">
    <location>
        <begin position="336"/>
        <end position="354"/>
    </location>
</feature>
<feature type="transmembrane region" description="Helical" evidence="8">
    <location>
        <begin position="174"/>
        <end position="194"/>
    </location>
</feature>
<evidence type="ECO:0000256" key="3">
    <source>
        <dbReference type="ARBA" id="ARBA00022448"/>
    </source>
</evidence>
<keyword evidence="3" id="KW-0813">Transport</keyword>
<dbReference type="InterPro" id="IPR011701">
    <property type="entry name" value="MFS"/>
</dbReference>
<name>A0A5P9XQR6_ACITH</name>
<dbReference type="GeneID" id="60696099"/>
<keyword evidence="6 8" id="KW-1133">Transmembrane helix</keyword>
<evidence type="ECO:0000256" key="4">
    <source>
        <dbReference type="ARBA" id="ARBA00022475"/>
    </source>
</evidence>
<dbReference type="AlphaFoldDB" id="A0A5P9XQR6"/>
<protein>
    <submittedName>
        <fullName evidence="10">MFS transporter</fullName>
    </submittedName>
</protein>
<feature type="transmembrane region" description="Helical" evidence="8">
    <location>
        <begin position="18"/>
        <end position="42"/>
    </location>
</feature>
<feature type="transmembrane region" description="Helical" evidence="8">
    <location>
        <begin position="54"/>
        <end position="74"/>
    </location>
</feature>
<organism evidence="10 11">
    <name type="scientific">Acidithiobacillus thiooxidans ATCC 19377</name>
    <dbReference type="NCBI Taxonomy" id="637390"/>
    <lineage>
        <taxon>Bacteria</taxon>
        <taxon>Pseudomonadati</taxon>
        <taxon>Pseudomonadota</taxon>
        <taxon>Acidithiobacillia</taxon>
        <taxon>Acidithiobacillales</taxon>
        <taxon>Acidithiobacillaceae</taxon>
        <taxon>Acidithiobacillus</taxon>
    </lineage>
</organism>
<dbReference type="Gene3D" id="1.20.1250.20">
    <property type="entry name" value="MFS general substrate transporter like domains"/>
    <property type="match status" value="1"/>
</dbReference>
<feature type="transmembrane region" description="Helical" evidence="8">
    <location>
        <begin position="229"/>
        <end position="251"/>
    </location>
</feature>
<evidence type="ECO:0000256" key="6">
    <source>
        <dbReference type="ARBA" id="ARBA00022989"/>
    </source>
</evidence>
<evidence type="ECO:0000313" key="10">
    <source>
        <dbReference type="EMBL" id="QFX96050.1"/>
    </source>
</evidence>
<feature type="transmembrane region" description="Helical" evidence="8">
    <location>
        <begin position="399"/>
        <end position="423"/>
    </location>
</feature>
<feature type="transmembrane region" description="Helical" evidence="8">
    <location>
        <begin position="360"/>
        <end position="378"/>
    </location>
</feature>
<feature type="transmembrane region" description="Helical" evidence="8">
    <location>
        <begin position="307"/>
        <end position="324"/>
    </location>
</feature>
<dbReference type="SUPFAM" id="SSF103473">
    <property type="entry name" value="MFS general substrate transporter"/>
    <property type="match status" value="1"/>
</dbReference>
<comment type="similarity">
    <text evidence="2">Belongs to the major facilitator superfamily. EmrB family.</text>
</comment>
<dbReference type="InterPro" id="IPR036259">
    <property type="entry name" value="MFS_trans_sf"/>
</dbReference>
<dbReference type="PANTHER" id="PTHR42718:SF9">
    <property type="entry name" value="MAJOR FACILITATOR SUPERFAMILY MULTIDRUG TRANSPORTER MFSC"/>
    <property type="match status" value="1"/>
</dbReference>
<evidence type="ECO:0000256" key="8">
    <source>
        <dbReference type="SAM" id="Phobius"/>
    </source>
</evidence>
<dbReference type="InterPro" id="IPR004638">
    <property type="entry name" value="EmrB-like"/>
</dbReference>
<dbReference type="PRINTS" id="PR01036">
    <property type="entry name" value="TCRTETB"/>
</dbReference>
<feature type="transmembrane region" description="Helical" evidence="8">
    <location>
        <begin position="86"/>
        <end position="112"/>
    </location>
</feature>
<evidence type="ECO:0000256" key="7">
    <source>
        <dbReference type="ARBA" id="ARBA00023136"/>
    </source>
</evidence>
<feature type="transmembrane region" description="Helical" evidence="8">
    <location>
        <begin position="147"/>
        <end position="168"/>
    </location>
</feature>
<dbReference type="Gene3D" id="1.20.1720.10">
    <property type="entry name" value="Multidrug resistance protein D"/>
    <property type="match status" value="1"/>
</dbReference>
<dbReference type="CDD" id="cd17321">
    <property type="entry name" value="MFS_MMR_MDR_like"/>
    <property type="match status" value="1"/>
</dbReference>
<keyword evidence="7 8" id="KW-0472">Membrane</keyword>
<dbReference type="Pfam" id="PF07690">
    <property type="entry name" value="MFS_1"/>
    <property type="match status" value="1"/>
</dbReference>
<dbReference type="KEGG" id="atx:GCD22_01763"/>
<reference evidence="10 11" key="1">
    <citation type="submission" date="2019-10" db="EMBL/GenBank/DDBJ databases">
        <authorList>
            <person name="Wang R."/>
        </authorList>
    </citation>
    <scope>NUCLEOTIDE SEQUENCE [LARGE SCALE GENOMIC DNA]</scope>
    <source>
        <strain evidence="10 11">ATCC 19377</strain>
    </source>
</reference>
<evidence type="ECO:0000313" key="11">
    <source>
        <dbReference type="Proteomes" id="UP000363590"/>
    </source>
</evidence>
<dbReference type="Proteomes" id="UP000363590">
    <property type="component" value="Chromosome"/>
</dbReference>
<dbReference type="InterPro" id="IPR020846">
    <property type="entry name" value="MFS_dom"/>
</dbReference>
<evidence type="ECO:0000256" key="5">
    <source>
        <dbReference type="ARBA" id="ARBA00022692"/>
    </source>
</evidence>
<proteinExistence type="inferred from homology"/>
<dbReference type="GO" id="GO:0005886">
    <property type="term" value="C:plasma membrane"/>
    <property type="evidence" value="ECO:0007669"/>
    <property type="project" value="UniProtKB-SubCell"/>
</dbReference>
<feature type="transmembrane region" description="Helical" evidence="8">
    <location>
        <begin position="206"/>
        <end position="223"/>
    </location>
</feature>
<keyword evidence="5 8" id="KW-0812">Transmembrane</keyword>
<feature type="domain" description="Major facilitator superfamily (MFS) profile" evidence="9">
    <location>
        <begin position="20"/>
        <end position="459"/>
    </location>
</feature>
<accession>A0A5P9XQR6</accession>
<evidence type="ECO:0000256" key="2">
    <source>
        <dbReference type="ARBA" id="ARBA00008537"/>
    </source>
</evidence>
<evidence type="ECO:0000259" key="9">
    <source>
        <dbReference type="PROSITE" id="PS50850"/>
    </source>
</evidence>
<dbReference type="EMBL" id="CP045571">
    <property type="protein sequence ID" value="QFX96050.1"/>
    <property type="molecule type" value="Genomic_DNA"/>
</dbReference>
<dbReference type="GO" id="GO:0022857">
    <property type="term" value="F:transmembrane transporter activity"/>
    <property type="evidence" value="ECO:0007669"/>
    <property type="project" value="InterPro"/>
</dbReference>
<dbReference type="NCBIfam" id="TIGR00711">
    <property type="entry name" value="efflux_EmrB"/>
    <property type="match status" value="1"/>
</dbReference>
<feature type="transmembrane region" description="Helical" evidence="8">
    <location>
        <begin position="272"/>
        <end position="295"/>
    </location>
</feature>
<sequence>MSLNADSDELGFELPRRYFAATAVLIGVLMSAIDSSIVNIALPSISHALQVDPASIIWVANGYLVASAATMLISASLGSRVGERRFYTVGMVLFTLSSLGCGLSSTFTMLVAMRVIQGISYAVMISVGLGMYRVIFPPSSLGTIFGLNALAFAVGTAIGPALGGLIISYLSWPWLFYINIPLGVVAITLSFTALGTDSRTEKGFDWLGAITSATAFGLMVVTVDRIGRWNSSIVLLSLITSVVLLGAFVFIQVKTKNPLLPLDIFWSRRYSFAVISSVTMFVSQGIALVALPFVLQHTYSYSVLKSAFIITPWPIAVAICAPIAGRLSNRFNPTKISTAGIVVFCLALGSFVLLPKNAEVGNFLWRITACGIGYGFFLPPNNKEMFLNVTKNRAVTASGVLSTARTAGQSIGAAIVAMVIVLLNGRLADSSGMHFIIYVFGLACAISAISSFASMLRLHR</sequence>